<evidence type="ECO:0000256" key="1">
    <source>
        <dbReference type="SAM" id="MobiDB-lite"/>
    </source>
</evidence>
<dbReference type="EMBL" id="CAADRP010002307">
    <property type="protein sequence ID" value="VFU65843.1"/>
    <property type="molecule type" value="Genomic_DNA"/>
</dbReference>
<name>A0A6N2NF98_SALVM</name>
<gene>
    <name evidence="2" type="ORF">SVIM_LOCUS506860</name>
</gene>
<dbReference type="Pfam" id="PF07911">
    <property type="entry name" value="DUF1677"/>
    <property type="match status" value="1"/>
</dbReference>
<feature type="compositionally biased region" description="Low complexity" evidence="1">
    <location>
        <begin position="15"/>
        <end position="26"/>
    </location>
</feature>
<evidence type="ECO:0000313" key="2">
    <source>
        <dbReference type="EMBL" id="VFU65843.1"/>
    </source>
</evidence>
<reference evidence="2" key="1">
    <citation type="submission" date="2019-03" db="EMBL/GenBank/DDBJ databases">
        <authorList>
            <person name="Mank J."/>
            <person name="Almeida P."/>
        </authorList>
    </citation>
    <scope>NUCLEOTIDE SEQUENCE</scope>
    <source>
        <strain evidence="2">78183</strain>
    </source>
</reference>
<feature type="region of interest" description="Disordered" evidence="1">
    <location>
        <begin position="1"/>
        <end position="37"/>
    </location>
</feature>
<dbReference type="InterPro" id="IPR012876">
    <property type="entry name" value="DUF1677_pln"/>
</dbReference>
<sequence length="87" mass="9729">MAGYISRDSSSLDLTSGAAVSATSTSEQWEGSDHHPKLAPISEIEDAKCECCGMCEECTPEFIKRSSARQKQFVRKWRKMEAMKKKP</sequence>
<dbReference type="AlphaFoldDB" id="A0A6N2NF98"/>
<proteinExistence type="predicted"/>
<protein>
    <submittedName>
        <fullName evidence="2">Uncharacterized protein</fullName>
    </submittedName>
</protein>
<organism evidence="2">
    <name type="scientific">Salix viminalis</name>
    <name type="common">Common osier</name>
    <name type="synonym">Basket willow</name>
    <dbReference type="NCBI Taxonomy" id="40686"/>
    <lineage>
        <taxon>Eukaryota</taxon>
        <taxon>Viridiplantae</taxon>
        <taxon>Streptophyta</taxon>
        <taxon>Embryophyta</taxon>
        <taxon>Tracheophyta</taxon>
        <taxon>Spermatophyta</taxon>
        <taxon>Magnoliopsida</taxon>
        <taxon>eudicotyledons</taxon>
        <taxon>Gunneridae</taxon>
        <taxon>Pentapetalae</taxon>
        <taxon>rosids</taxon>
        <taxon>fabids</taxon>
        <taxon>Malpighiales</taxon>
        <taxon>Salicaceae</taxon>
        <taxon>Saliceae</taxon>
        <taxon>Salix</taxon>
    </lineage>
</organism>
<accession>A0A6N2NF98</accession>